<comment type="caution">
    <text evidence="1">The sequence shown here is derived from an EMBL/GenBank/DDBJ whole genome shotgun (WGS) entry which is preliminary data.</text>
</comment>
<dbReference type="Proteomes" id="UP000295083">
    <property type="component" value="Unassembled WGS sequence"/>
</dbReference>
<proteinExistence type="predicted"/>
<evidence type="ECO:0000313" key="1">
    <source>
        <dbReference type="EMBL" id="TDZ28708.1"/>
    </source>
</evidence>
<protein>
    <submittedName>
        <fullName evidence="1">Uncharacterized protein</fullName>
    </submittedName>
</protein>
<organism evidence="1 2">
    <name type="scientific">Colletotrichum spinosum</name>
    <dbReference type="NCBI Taxonomy" id="1347390"/>
    <lineage>
        <taxon>Eukaryota</taxon>
        <taxon>Fungi</taxon>
        <taxon>Dikarya</taxon>
        <taxon>Ascomycota</taxon>
        <taxon>Pezizomycotina</taxon>
        <taxon>Sordariomycetes</taxon>
        <taxon>Hypocreomycetidae</taxon>
        <taxon>Glomerellales</taxon>
        <taxon>Glomerellaceae</taxon>
        <taxon>Colletotrichum</taxon>
        <taxon>Colletotrichum orbiculare species complex</taxon>
    </lineage>
</organism>
<accession>A0A4R8PTL3</accession>
<gene>
    <name evidence="1" type="ORF">C8035_v009435</name>
</gene>
<dbReference type="EMBL" id="QAPG01000579">
    <property type="protein sequence ID" value="TDZ28708.1"/>
    <property type="molecule type" value="Genomic_DNA"/>
</dbReference>
<sequence>MNVNLIKIINSYKNYKYFYKSLKGLVLNKGDFTTLPSSLKVVIIIFNLKILLEDKAISRVKREITIIKKNLVLKSRVFKINSEHFKYILEVTY</sequence>
<reference evidence="1 2" key="1">
    <citation type="submission" date="2018-11" db="EMBL/GenBank/DDBJ databases">
        <title>Genome sequence and assembly of Colletotrichum spinosum.</title>
        <authorList>
            <person name="Gan P."/>
            <person name="Shirasu K."/>
        </authorList>
    </citation>
    <scope>NUCLEOTIDE SEQUENCE [LARGE SCALE GENOMIC DNA]</scope>
    <source>
        <strain evidence="1 2">CBS 515.97</strain>
    </source>
</reference>
<dbReference type="AlphaFoldDB" id="A0A4R8PTL3"/>
<keyword evidence="2" id="KW-1185">Reference proteome</keyword>
<name>A0A4R8PTL3_9PEZI</name>
<evidence type="ECO:0000313" key="2">
    <source>
        <dbReference type="Proteomes" id="UP000295083"/>
    </source>
</evidence>